<evidence type="ECO:0000259" key="1">
    <source>
        <dbReference type="Pfam" id="PF13472"/>
    </source>
</evidence>
<proteinExistence type="predicted"/>
<organism evidence="2">
    <name type="scientific">Scrofimicrobium appendicitidis</name>
    <dbReference type="NCBI Taxonomy" id="3079930"/>
    <lineage>
        <taxon>Bacteria</taxon>
        <taxon>Bacillati</taxon>
        <taxon>Actinomycetota</taxon>
        <taxon>Actinomycetes</taxon>
        <taxon>Actinomycetales</taxon>
        <taxon>Actinomycetaceae</taxon>
        <taxon>Scrofimicrobium</taxon>
    </lineage>
</organism>
<sequence length="230" mass="25027">MAKSNVLAATLLAGGIISEAVGRTHRQVRQHRKAWEAQNFRTLNQLKKDDFLLVALGDSATQGVGAARIDQSYVARLAQMIPGSVRVVNLSISGATIETILAAQLPQLRGLELKPDLVVANIGGNDVGAPHITPELFSAYAKRMARELPGPALVGNIPSFSFLPREQLAAELSAILDEQMSAAGHVPVDLRRLSQQYSTWEYLTRYHAPDLFHPNARAYAAWALEFGSHL</sequence>
<evidence type="ECO:0000313" key="2">
    <source>
        <dbReference type="EMBL" id="XBW08382.1"/>
    </source>
</evidence>
<dbReference type="KEGG" id="sapp:SAC06_02165"/>
<keyword evidence="2" id="KW-0378">Hydrolase</keyword>
<dbReference type="CDD" id="cd00229">
    <property type="entry name" value="SGNH_hydrolase"/>
    <property type="match status" value="1"/>
</dbReference>
<reference evidence="2" key="1">
    <citation type="submission" date="2023-11" db="EMBL/GenBank/DDBJ databases">
        <title>Scrofimicrobium hongkongense sp. nov., isolated from a patient with peritonitis.</title>
        <authorList>
            <person name="Lao H.Y."/>
            <person name="Wong A.Y.P."/>
            <person name="Ng T.L."/>
            <person name="Wong R.Y.L."/>
            <person name="Yau M.C.Y."/>
            <person name="Lam J.Y.W."/>
            <person name="Siu G.K.H."/>
        </authorList>
    </citation>
    <scope>NUCLEOTIDE SEQUENCE</scope>
    <source>
        <strain evidence="2">R131</strain>
    </source>
</reference>
<dbReference type="Gene3D" id="3.40.50.1110">
    <property type="entry name" value="SGNH hydrolase"/>
    <property type="match status" value="1"/>
</dbReference>
<dbReference type="InterPro" id="IPR036514">
    <property type="entry name" value="SGNH_hydro_sf"/>
</dbReference>
<protein>
    <submittedName>
        <fullName evidence="2">SGNH/GDSL hydrolase family protein</fullName>
        <ecNumber evidence="2">3.1.-.-</ecNumber>
    </submittedName>
</protein>
<feature type="domain" description="SGNH hydrolase-type esterase" evidence="1">
    <location>
        <begin position="55"/>
        <end position="221"/>
    </location>
</feature>
<accession>A0AAU7VAK8</accession>
<dbReference type="SUPFAM" id="SSF52266">
    <property type="entry name" value="SGNH hydrolase"/>
    <property type="match status" value="1"/>
</dbReference>
<dbReference type="InterPro" id="IPR013830">
    <property type="entry name" value="SGNH_hydro"/>
</dbReference>
<gene>
    <name evidence="2" type="ORF">SAC06_02165</name>
</gene>
<name>A0AAU7VAK8_9ACTO</name>
<dbReference type="RefSeq" id="WP_350258581.1">
    <property type="nucleotide sequence ID" value="NZ_CP138335.1"/>
</dbReference>
<dbReference type="Pfam" id="PF13472">
    <property type="entry name" value="Lipase_GDSL_2"/>
    <property type="match status" value="1"/>
</dbReference>
<dbReference type="EC" id="3.1.-.-" evidence="2"/>
<dbReference type="AlphaFoldDB" id="A0AAU7VAK8"/>
<dbReference type="GO" id="GO:0016787">
    <property type="term" value="F:hydrolase activity"/>
    <property type="evidence" value="ECO:0007669"/>
    <property type="project" value="UniProtKB-KW"/>
</dbReference>
<dbReference type="EMBL" id="CP138335">
    <property type="protein sequence ID" value="XBW08382.1"/>
    <property type="molecule type" value="Genomic_DNA"/>
</dbReference>